<accession>A0A9Q1GNC5</accession>
<comment type="caution">
    <text evidence="1">The sequence shown here is derived from an EMBL/GenBank/DDBJ whole genome shotgun (WGS) entry which is preliminary data.</text>
</comment>
<sequence length="184" mass="21142">MSIYDKLCMVKKDSLGVEKLEGDSKKPNLIEEEGRVIGGAEDNEEDKDSDCLMGLALHEETLLLYGIEKNRTPNMRVKDSVKVYDIHLNRHNEWLIKEIRDRMGSFLKFDKSDPLCLKRAMKACALVYIDKPGSYIGLTSTTRSCPYFAIVLEGLDMLKKNVRFYRTLKKSKSCSIWLRASPRK</sequence>
<organism evidence="1 2">
    <name type="scientific">Carnegiea gigantea</name>
    <dbReference type="NCBI Taxonomy" id="171969"/>
    <lineage>
        <taxon>Eukaryota</taxon>
        <taxon>Viridiplantae</taxon>
        <taxon>Streptophyta</taxon>
        <taxon>Embryophyta</taxon>
        <taxon>Tracheophyta</taxon>
        <taxon>Spermatophyta</taxon>
        <taxon>Magnoliopsida</taxon>
        <taxon>eudicotyledons</taxon>
        <taxon>Gunneridae</taxon>
        <taxon>Pentapetalae</taxon>
        <taxon>Caryophyllales</taxon>
        <taxon>Cactineae</taxon>
        <taxon>Cactaceae</taxon>
        <taxon>Cactoideae</taxon>
        <taxon>Echinocereeae</taxon>
        <taxon>Carnegiea</taxon>
    </lineage>
</organism>
<evidence type="ECO:0000313" key="2">
    <source>
        <dbReference type="Proteomes" id="UP001153076"/>
    </source>
</evidence>
<name>A0A9Q1GNC5_9CARY</name>
<gene>
    <name evidence="1" type="ORF">Cgig2_000646</name>
</gene>
<reference evidence="1" key="1">
    <citation type="submission" date="2022-04" db="EMBL/GenBank/DDBJ databases">
        <title>Carnegiea gigantea Genome sequencing and assembly v2.</title>
        <authorList>
            <person name="Copetti D."/>
            <person name="Sanderson M.J."/>
            <person name="Burquez A."/>
            <person name="Wojciechowski M.F."/>
        </authorList>
    </citation>
    <scope>NUCLEOTIDE SEQUENCE</scope>
    <source>
        <strain evidence="1">SGP5-SGP5p</strain>
        <tissue evidence="1">Aerial part</tissue>
    </source>
</reference>
<dbReference type="EMBL" id="JAKOGI010002356">
    <property type="protein sequence ID" value="KAJ8422175.1"/>
    <property type="molecule type" value="Genomic_DNA"/>
</dbReference>
<evidence type="ECO:0000313" key="1">
    <source>
        <dbReference type="EMBL" id="KAJ8422175.1"/>
    </source>
</evidence>
<dbReference type="Proteomes" id="UP001153076">
    <property type="component" value="Unassembled WGS sequence"/>
</dbReference>
<protein>
    <submittedName>
        <fullName evidence="1">Uncharacterized protein</fullName>
    </submittedName>
</protein>
<keyword evidence="2" id="KW-1185">Reference proteome</keyword>
<dbReference type="AlphaFoldDB" id="A0A9Q1GNC5"/>
<proteinExistence type="predicted"/>